<dbReference type="InterPro" id="IPR013424">
    <property type="entry name" value="Ice-binding_C"/>
</dbReference>
<evidence type="ECO:0000313" key="5">
    <source>
        <dbReference type="Proteomes" id="UP000315112"/>
    </source>
</evidence>
<dbReference type="AlphaFoldDB" id="A0A562PX56"/>
<dbReference type="EMBL" id="VLKW01000003">
    <property type="protein sequence ID" value="TWI48750.1"/>
    <property type="molecule type" value="Genomic_DNA"/>
</dbReference>
<evidence type="ECO:0000313" key="3">
    <source>
        <dbReference type="EMBL" id="QGZ39827.1"/>
    </source>
</evidence>
<proteinExistence type="predicted"/>
<evidence type="ECO:0000259" key="2">
    <source>
        <dbReference type="Pfam" id="PF07589"/>
    </source>
</evidence>
<feature type="signal peptide" evidence="1">
    <location>
        <begin position="1"/>
        <end position="22"/>
    </location>
</feature>
<evidence type="ECO:0000313" key="4">
    <source>
        <dbReference type="EMBL" id="TWI48750.1"/>
    </source>
</evidence>
<reference evidence="4 5" key="1">
    <citation type="journal article" date="2015" name="Stand. Genomic Sci.">
        <title>Genomic Encyclopedia of Bacterial and Archaeal Type Strains, Phase III: the genomes of soil and plant-associated and newly described type strains.</title>
        <authorList>
            <person name="Whitman W.B."/>
            <person name="Woyke T."/>
            <person name="Klenk H.P."/>
            <person name="Zhou Y."/>
            <person name="Lilburn T.G."/>
            <person name="Beck B.J."/>
            <person name="De Vos P."/>
            <person name="Vandamme P."/>
            <person name="Eisen J.A."/>
            <person name="Garrity G."/>
            <person name="Hugenholtz P."/>
            <person name="Kyrpides N.C."/>
        </authorList>
    </citation>
    <scope>NUCLEOTIDE SEQUENCE [LARGE SCALE GENOMIC DNA]</scope>
    <source>
        <strain evidence="4 5">CGMCC 1.10685</strain>
    </source>
</reference>
<dbReference type="Proteomes" id="UP000437862">
    <property type="component" value="Chromosome"/>
</dbReference>
<organism evidence="4 5">
    <name type="scientific">Pseudoduganella flava</name>
    <dbReference type="NCBI Taxonomy" id="871742"/>
    <lineage>
        <taxon>Bacteria</taxon>
        <taxon>Pseudomonadati</taxon>
        <taxon>Pseudomonadota</taxon>
        <taxon>Betaproteobacteria</taxon>
        <taxon>Burkholderiales</taxon>
        <taxon>Oxalobacteraceae</taxon>
        <taxon>Telluria group</taxon>
        <taxon>Pseudoduganella</taxon>
    </lineage>
</organism>
<dbReference type="InterPro" id="IPR018247">
    <property type="entry name" value="EF_Hand_1_Ca_BS"/>
</dbReference>
<dbReference type="OrthoDB" id="8708394at2"/>
<gene>
    <name evidence="3" type="ORF">GO485_12715</name>
    <name evidence="4" type="ORF">IP92_02143</name>
</gene>
<dbReference type="PROSITE" id="PS00018">
    <property type="entry name" value="EF_HAND_1"/>
    <property type="match status" value="1"/>
</dbReference>
<evidence type="ECO:0000313" key="6">
    <source>
        <dbReference type="Proteomes" id="UP000437862"/>
    </source>
</evidence>
<evidence type="ECO:0000256" key="1">
    <source>
        <dbReference type="SAM" id="SignalP"/>
    </source>
</evidence>
<feature type="domain" description="Ice-binding protein C-terminal" evidence="2">
    <location>
        <begin position="171"/>
        <end position="195"/>
    </location>
</feature>
<dbReference type="EMBL" id="CP046904">
    <property type="protein sequence ID" value="QGZ39827.1"/>
    <property type="molecule type" value="Genomic_DNA"/>
</dbReference>
<keyword evidence="6" id="KW-1185">Reference proteome</keyword>
<dbReference type="RefSeq" id="WP_145874517.1">
    <property type="nucleotide sequence ID" value="NZ_CP046904.1"/>
</dbReference>
<dbReference type="Pfam" id="PF07589">
    <property type="entry name" value="PEP-CTERM"/>
    <property type="match status" value="1"/>
</dbReference>
<keyword evidence="1" id="KW-0732">Signal</keyword>
<reference evidence="4" key="2">
    <citation type="submission" date="2019-07" db="EMBL/GenBank/DDBJ databases">
        <authorList>
            <person name="Whitman W."/>
            <person name="Huntemann M."/>
            <person name="Clum A."/>
            <person name="Pillay M."/>
            <person name="Palaniappan K."/>
            <person name="Varghese N."/>
            <person name="Mikhailova N."/>
            <person name="Stamatis D."/>
            <person name="Reddy T."/>
            <person name="Daum C."/>
            <person name="Shapiro N."/>
            <person name="Ivanova N."/>
            <person name="Kyrpides N."/>
            <person name="Woyke T."/>
        </authorList>
    </citation>
    <scope>NUCLEOTIDE SEQUENCE</scope>
    <source>
        <strain evidence="4">CGMCC 1.10685</strain>
    </source>
</reference>
<sequence>MKKHLLCIALLAAGLVGAKAEAATWEFTYQGFLDVQTGTFRPDMTLTGRFDGTDVNRDGIIALDELTYFKADHYTLIEWVVDWPGGPSRPGGCANEWTPWLRCLIPQFSYDLKGNLDFHVEHWGNDEYVSGWGGTMRTGQFIYTYRYGGMYESEYQYDWTSETTFTISPAPVPEPGAAMLWLSGAGLVAAALRRRGK</sequence>
<feature type="chain" id="PRO_5044618027" evidence="1">
    <location>
        <begin position="23"/>
        <end position="197"/>
    </location>
</feature>
<accession>A0A562PX56</accession>
<dbReference type="Proteomes" id="UP000315112">
    <property type="component" value="Unassembled WGS sequence"/>
</dbReference>
<protein>
    <submittedName>
        <fullName evidence="4">PEP-CTERM motif-containing protein</fullName>
    </submittedName>
    <submittedName>
        <fullName evidence="3">PEP-CTERM sorting domain-containing protein</fullName>
    </submittedName>
</protein>
<reference evidence="3 6" key="3">
    <citation type="submission" date="2019-12" db="EMBL/GenBank/DDBJ databases">
        <title>Draft Genome Sequences of Six Type Strains of the Genus Massilia.</title>
        <authorList>
            <person name="Miess H."/>
            <person name="Frediansyah A."/>
            <person name="Goeker M."/>
            <person name="Gross H."/>
        </authorList>
    </citation>
    <scope>NUCLEOTIDE SEQUENCE [LARGE SCALE GENOMIC DNA]</scope>
    <source>
        <strain evidence="3 6">DSM 26639</strain>
    </source>
</reference>
<name>A0A562PX56_9BURK</name>